<evidence type="ECO:0000256" key="2">
    <source>
        <dbReference type="SAM" id="SignalP"/>
    </source>
</evidence>
<keyword evidence="4" id="KW-1185">Reference proteome</keyword>
<evidence type="ECO:0000313" key="4">
    <source>
        <dbReference type="Proteomes" id="UP000007266"/>
    </source>
</evidence>
<dbReference type="OMA" id="HNNRLIC"/>
<feature type="signal peptide" evidence="2">
    <location>
        <begin position="1"/>
        <end position="16"/>
    </location>
</feature>
<evidence type="ECO:0000313" key="3">
    <source>
        <dbReference type="EMBL" id="EEZ98103.1"/>
    </source>
</evidence>
<dbReference type="GO" id="GO:0006952">
    <property type="term" value="P:defense response"/>
    <property type="evidence" value="ECO:0000318"/>
    <property type="project" value="GO_Central"/>
</dbReference>
<dbReference type="EMBL" id="KQ971312">
    <property type="protein sequence ID" value="EEZ98103.1"/>
    <property type="molecule type" value="Genomic_DNA"/>
</dbReference>
<proteinExistence type="predicted"/>
<feature type="disulfide bond" evidence="1">
    <location>
        <begin position="149"/>
        <end position="214"/>
    </location>
</feature>
<dbReference type="InterPro" id="IPR001938">
    <property type="entry name" value="Thaumatin"/>
</dbReference>
<evidence type="ECO:0000256" key="1">
    <source>
        <dbReference type="PIRSR" id="PIRSR002703-1"/>
    </source>
</evidence>
<gene>
    <name evidence="3" type="primary">AUGUSTUS-3.0.2_00516</name>
    <name evidence="3" type="ORF">TcasGA2_TC000516</name>
</gene>
<dbReference type="FunFam" id="2.60.110.10:FF:000004">
    <property type="entry name" value="THAUMATIN-LIKE PROTEIN 1"/>
    <property type="match status" value="1"/>
</dbReference>
<dbReference type="STRING" id="7070.D6W9V8"/>
<feature type="disulfide bond" evidence="1">
    <location>
        <begin position="144"/>
        <end position="231"/>
    </location>
</feature>
<keyword evidence="2" id="KW-0732">Signal</keyword>
<feature type="disulfide bond" evidence="1">
    <location>
        <begin position="85"/>
        <end position="91"/>
    </location>
</feature>
<feature type="disulfide bond" evidence="1">
    <location>
        <begin position="73"/>
        <end position="80"/>
    </location>
</feature>
<dbReference type="AlphaFoldDB" id="D6W9V8"/>
<dbReference type="eggNOG" id="ENOG502QUID">
    <property type="taxonomic scope" value="Eukaryota"/>
</dbReference>
<name>D6W9V8_TRICA</name>
<dbReference type="SMART" id="SM00205">
    <property type="entry name" value="THN"/>
    <property type="match status" value="1"/>
</dbReference>
<organism evidence="3 4">
    <name type="scientific">Tribolium castaneum</name>
    <name type="common">Red flour beetle</name>
    <dbReference type="NCBI Taxonomy" id="7070"/>
    <lineage>
        <taxon>Eukaryota</taxon>
        <taxon>Metazoa</taxon>
        <taxon>Ecdysozoa</taxon>
        <taxon>Arthropoda</taxon>
        <taxon>Hexapoda</taxon>
        <taxon>Insecta</taxon>
        <taxon>Pterygota</taxon>
        <taxon>Neoptera</taxon>
        <taxon>Endopterygota</taxon>
        <taxon>Coleoptera</taxon>
        <taxon>Polyphaga</taxon>
        <taxon>Cucujiformia</taxon>
        <taxon>Tenebrionidae</taxon>
        <taxon>Tenebrionidae incertae sedis</taxon>
        <taxon>Tribolium</taxon>
    </lineage>
</organism>
<reference evidence="3 4" key="1">
    <citation type="journal article" date="2008" name="Nature">
        <title>The genome of the model beetle and pest Tribolium castaneum.</title>
        <authorList>
            <consortium name="Tribolium Genome Sequencing Consortium"/>
            <person name="Richards S."/>
            <person name="Gibbs R.A."/>
            <person name="Weinstock G.M."/>
            <person name="Brown S.J."/>
            <person name="Denell R."/>
            <person name="Beeman R.W."/>
            <person name="Gibbs R."/>
            <person name="Beeman R.W."/>
            <person name="Brown S.J."/>
            <person name="Bucher G."/>
            <person name="Friedrich M."/>
            <person name="Grimmelikhuijzen C.J."/>
            <person name="Klingler M."/>
            <person name="Lorenzen M."/>
            <person name="Richards S."/>
            <person name="Roth S."/>
            <person name="Schroder R."/>
            <person name="Tautz D."/>
            <person name="Zdobnov E.M."/>
            <person name="Muzny D."/>
            <person name="Gibbs R.A."/>
            <person name="Weinstock G.M."/>
            <person name="Attaway T."/>
            <person name="Bell S."/>
            <person name="Buhay C.J."/>
            <person name="Chandrabose M.N."/>
            <person name="Chavez D."/>
            <person name="Clerk-Blankenburg K.P."/>
            <person name="Cree A."/>
            <person name="Dao M."/>
            <person name="Davis C."/>
            <person name="Chacko J."/>
            <person name="Dinh H."/>
            <person name="Dugan-Rocha S."/>
            <person name="Fowler G."/>
            <person name="Garner T.T."/>
            <person name="Garnes J."/>
            <person name="Gnirke A."/>
            <person name="Hawes A."/>
            <person name="Hernandez J."/>
            <person name="Hines S."/>
            <person name="Holder M."/>
            <person name="Hume J."/>
            <person name="Jhangiani S.N."/>
            <person name="Joshi V."/>
            <person name="Khan Z.M."/>
            <person name="Jackson L."/>
            <person name="Kovar C."/>
            <person name="Kowis A."/>
            <person name="Lee S."/>
            <person name="Lewis L.R."/>
            <person name="Margolis J."/>
            <person name="Morgan M."/>
            <person name="Nazareth L.V."/>
            <person name="Nguyen N."/>
            <person name="Okwuonu G."/>
            <person name="Parker D."/>
            <person name="Richards S."/>
            <person name="Ruiz S.J."/>
            <person name="Santibanez J."/>
            <person name="Savard J."/>
            <person name="Scherer S.E."/>
            <person name="Schneider B."/>
            <person name="Sodergren E."/>
            <person name="Tautz D."/>
            <person name="Vattahil S."/>
            <person name="Villasana D."/>
            <person name="White C.S."/>
            <person name="Wright R."/>
            <person name="Park Y."/>
            <person name="Beeman R.W."/>
            <person name="Lord J."/>
            <person name="Oppert B."/>
            <person name="Lorenzen M."/>
            <person name="Brown S."/>
            <person name="Wang L."/>
            <person name="Savard J."/>
            <person name="Tautz D."/>
            <person name="Richards S."/>
            <person name="Weinstock G."/>
            <person name="Gibbs R.A."/>
            <person name="Liu Y."/>
            <person name="Worley K."/>
            <person name="Weinstock G."/>
            <person name="Elsik C.G."/>
            <person name="Reese J.T."/>
            <person name="Elhaik E."/>
            <person name="Landan G."/>
            <person name="Graur D."/>
            <person name="Arensburger P."/>
            <person name="Atkinson P."/>
            <person name="Beeman R.W."/>
            <person name="Beidler J."/>
            <person name="Brown S.J."/>
            <person name="Demuth J.P."/>
            <person name="Drury D.W."/>
            <person name="Du Y.Z."/>
            <person name="Fujiwara H."/>
            <person name="Lorenzen M."/>
            <person name="Maselli V."/>
            <person name="Osanai M."/>
            <person name="Park Y."/>
            <person name="Robertson H.M."/>
            <person name="Tu Z."/>
            <person name="Wang J.J."/>
            <person name="Wang S."/>
            <person name="Richards S."/>
            <person name="Song H."/>
            <person name="Zhang L."/>
            <person name="Sodergren E."/>
            <person name="Werner D."/>
            <person name="Stanke M."/>
            <person name="Morgenstern B."/>
            <person name="Solovyev V."/>
            <person name="Kosarev P."/>
            <person name="Brown G."/>
            <person name="Chen H.C."/>
            <person name="Ermolaeva O."/>
            <person name="Hlavina W."/>
            <person name="Kapustin Y."/>
            <person name="Kiryutin B."/>
            <person name="Kitts P."/>
            <person name="Maglott D."/>
            <person name="Pruitt K."/>
            <person name="Sapojnikov V."/>
            <person name="Souvorov A."/>
            <person name="Mackey A.J."/>
            <person name="Waterhouse R.M."/>
            <person name="Wyder S."/>
            <person name="Zdobnov E.M."/>
            <person name="Zdobnov E.M."/>
            <person name="Wyder S."/>
            <person name="Kriventseva E.V."/>
            <person name="Kadowaki T."/>
            <person name="Bork P."/>
            <person name="Aranda M."/>
            <person name="Bao R."/>
            <person name="Beermann A."/>
            <person name="Berns N."/>
            <person name="Bolognesi R."/>
            <person name="Bonneton F."/>
            <person name="Bopp D."/>
            <person name="Brown S.J."/>
            <person name="Bucher G."/>
            <person name="Butts T."/>
            <person name="Chaumot A."/>
            <person name="Denell R.E."/>
            <person name="Ferrier D.E."/>
            <person name="Friedrich M."/>
            <person name="Gordon C.M."/>
            <person name="Jindra M."/>
            <person name="Klingler M."/>
            <person name="Lan Q."/>
            <person name="Lattorff H.M."/>
            <person name="Laudet V."/>
            <person name="von Levetsow C."/>
            <person name="Liu Z."/>
            <person name="Lutz R."/>
            <person name="Lynch J.A."/>
            <person name="da Fonseca R.N."/>
            <person name="Posnien N."/>
            <person name="Reuter R."/>
            <person name="Roth S."/>
            <person name="Savard J."/>
            <person name="Schinko J.B."/>
            <person name="Schmitt C."/>
            <person name="Schoppmeier M."/>
            <person name="Schroder R."/>
            <person name="Shippy T.D."/>
            <person name="Simonnet F."/>
            <person name="Marques-Souza H."/>
            <person name="Tautz D."/>
            <person name="Tomoyasu Y."/>
            <person name="Trauner J."/>
            <person name="Van der Zee M."/>
            <person name="Vervoort M."/>
            <person name="Wittkopp N."/>
            <person name="Wimmer E.A."/>
            <person name="Yang X."/>
            <person name="Jones A.K."/>
            <person name="Sattelle D.B."/>
            <person name="Ebert P.R."/>
            <person name="Nelson D."/>
            <person name="Scott J.G."/>
            <person name="Beeman R.W."/>
            <person name="Muthukrishnan S."/>
            <person name="Kramer K.J."/>
            <person name="Arakane Y."/>
            <person name="Beeman R.W."/>
            <person name="Zhu Q."/>
            <person name="Hogenkamp D."/>
            <person name="Dixit R."/>
            <person name="Oppert B."/>
            <person name="Jiang H."/>
            <person name="Zou Z."/>
            <person name="Marshall J."/>
            <person name="Elpidina E."/>
            <person name="Vinokurov K."/>
            <person name="Oppert C."/>
            <person name="Zou Z."/>
            <person name="Evans J."/>
            <person name="Lu Z."/>
            <person name="Zhao P."/>
            <person name="Sumathipala N."/>
            <person name="Altincicek B."/>
            <person name="Vilcinskas A."/>
            <person name="Williams M."/>
            <person name="Hultmark D."/>
            <person name="Hetru C."/>
            <person name="Jiang H."/>
            <person name="Grimmelikhuijzen C.J."/>
            <person name="Hauser F."/>
            <person name="Cazzamali G."/>
            <person name="Williamson M."/>
            <person name="Park Y."/>
            <person name="Li B."/>
            <person name="Tanaka Y."/>
            <person name="Predel R."/>
            <person name="Neupert S."/>
            <person name="Schachtner J."/>
            <person name="Verleyen P."/>
            <person name="Raible F."/>
            <person name="Bork P."/>
            <person name="Friedrich M."/>
            <person name="Walden K.K."/>
            <person name="Robertson H.M."/>
            <person name="Angeli S."/>
            <person name="Foret S."/>
            <person name="Bucher G."/>
            <person name="Schuetz S."/>
            <person name="Maleszka R."/>
            <person name="Wimmer E.A."/>
            <person name="Beeman R.W."/>
            <person name="Lorenzen M."/>
            <person name="Tomoyasu Y."/>
            <person name="Miller S.C."/>
            <person name="Grossmann D."/>
            <person name="Bucher G."/>
        </authorList>
    </citation>
    <scope>NUCLEOTIDE SEQUENCE [LARGE SCALE GENOMIC DNA]</scope>
    <source>
        <strain evidence="3 4">Georgia GA2</strain>
    </source>
</reference>
<dbReference type="PRINTS" id="PR00347">
    <property type="entry name" value="THAUMATIN"/>
</dbReference>
<dbReference type="Pfam" id="PF00314">
    <property type="entry name" value="Thaumatin"/>
    <property type="match status" value="1"/>
</dbReference>
<reference evidence="3 4" key="2">
    <citation type="journal article" date="2010" name="Nucleic Acids Res.">
        <title>BeetleBase in 2010: revisions to provide comprehensive genomic information for Tribolium castaneum.</title>
        <authorList>
            <person name="Kim H.S."/>
            <person name="Murphy T."/>
            <person name="Xia J."/>
            <person name="Caragea D."/>
            <person name="Park Y."/>
            <person name="Beeman R.W."/>
            <person name="Lorenzen M.D."/>
            <person name="Butcher S."/>
            <person name="Manak J.R."/>
            <person name="Brown S.J."/>
        </authorList>
    </citation>
    <scope>GENOME REANNOTATION</scope>
    <source>
        <strain evidence="3 4">Georgia GA2</strain>
    </source>
</reference>
<feature type="disulfide bond" evidence="1">
    <location>
        <begin position="177"/>
        <end position="186"/>
    </location>
</feature>
<feature type="disulfide bond" evidence="1">
    <location>
        <begin position="157"/>
        <end position="173"/>
    </location>
</feature>
<dbReference type="InterPro" id="IPR037176">
    <property type="entry name" value="Osmotin/thaumatin-like_sf"/>
</dbReference>
<keyword evidence="1" id="KW-1015">Disulfide bond</keyword>
<feature type="disulfide bond" evidence="1">
    <location>
        <begin position="187"/>
        <end position="197"/>
    </location>
</feature>
<dbReference type="PANTHER" id="PTHR31048">
    <property type="entry name" value="OS03G0233200 PROTEIN"/>
    <property type="match status" value="1"/>
</dbReference>
<dbReference type="Proteomes" id="UP000007266">
    <property type="component" value="Linkage group 2"/>
</dbReference>
<dbReference type="PROSITE" id="PS51367">
    <property type="entry name" value="THAUMATIN_2"/>
    <property type="match status" value="1"/>
</dbReference>
<dbReference type="PIRSF" id="PIRSF002703">
    <property type="entry name" value="Thaumatin"/>
    <property type="match status" value="1"/>
</dbReference>
<protein>
    <submittedName>
        <fullName evidence="3">Pathogenesis-related protein 5-like Protein</fullName>
    </submittedName>
</protein>
<dbReference type="Gene3D" id="2.60.110.10">
    <property type="entry name" value="Thaumatin"/>
    <property type="match status" value="1"/>
</dbReference>
<dbReference type="CDD" id="cd09218">
    <property type="entry name" value="TLP-PA"/>
    <property type="match status" value="1"/>
</dbReference>
<accession>D6W9V8</accession>
<dbReference type="SUPFAM" id="SSF49870">
    <property type="entry name" value="Osmotin, thaumatin-like protein"/>
    <property type="match status" value="1"/>
</dbReference>
<dbReference type="PhylomeDB" id="D6W9V8"/>
<sequence length="241" mass="25702">MYAFVPVLALVTAAQAVEFEIVNNAGGPVWLGVQGNPGHEHLSNGGAILNQGQSITLQAAEDWAGRFWPRTWCDSNTQHCQTGDCGNKVECGGAGGAPPASLAEITLKGYGGIDYYDVSLVDGYNLQIAMEPIGGQGDGSQYSCTKCACGVNLLDICPQELKVINSEGATIACNSACGAFNTDEYCCRGEHSTPETCKSTDWPVDYPAFFKSNCPDAYSYAYDDHKSTFTCQAEKYRVTLG</sequence>
<dbReference type="HOGENOM" id="CLU_043181_0_1_1"/>
<feature type="chain" id="PRO_5003089092" evidence="2">
    <location>
        <begin position="17"/>
        <end position="241"/>
    </location>
</feature>